<sequence>MQRFSKSKPKKSQEAERLFLRELVFPVLKRALVKLLDWLFNVYFK</sequence>
<evidence type="ECO:0000313" key="1">
    <source>
        <dbReference type="EMBL" id="EST10251.1"/>
    </source>
</evidence>
<accession>V6IUZ2</accession>
<reference evidence="1 2" key="1">
    <citation type="journal article" date="2013" name="Genome Announc.">
        <title>Genome Sequence of Sporolactobacillus laevolacticus DSM442, an Efficient Polymer-Grade D-Lactate Producer from Agricultural Waste Cottonseed as a Nitrogen Source.</title>
        <authorList>
            <person name="Wang H."/>
            <person name="Wang L."/>
            <person name="Ju J."/>
            <person name="Yu B."/>
            <person name="Ma Y."/>
        </authorList>
    </citation>
    <scope>NUCLEOTIDE SEQUENCE [LARGE SCALE GENOMIC DNA]</scope>
    <source>
        <strain evidence="1 2">DSM 442</strain>
    </source>
</reference>
<protein>
    <submittedName>
        <fullName evidence="1">Uncharacterized protein</fullName>
    </submittedName>
</protein>
<dbReference type="PATRIC" id="fig|1395513.3.peg.3688"/>
<gene>
    <name evidence="1" type="ORF">P343_18275</name>
</gene>
<organism evidence="1 2">
    <name type="scientific">Sporolactobacillus laevolacticus DSM 442</name>
    <dbReference type="NCBI Taxonomy" id="1395513"/>
    <lineage>
        <taxon>Bacteria</taxon>
        <taxon>Bacillati</taxon>
        <taxon>Bacillota</taxon>
        <taxon>Bacilli</taxon>
        <taxon>Bacillales</taxon>
        <taxon>Sporolactobacillaceae</taxon>
        <taxon>Sporolactobacillus</taxon>
    </lineage>
</organism>
<dbReference type="Proteomes" id="UP000018296">
    <property type="component" value="Unassembled WGS sequence"/>
</dbReference>
<proteinExistence type="predicted"/>
<dbReference type="EMBL" id="AWTC01000030">
    <property type="protein sequence ID" value="EST10251.1"/>
    <property type="molecule type" value="Genomic_DNA"/>
</dbReference>
<keyword evidence="2" id="KW-1185">Reference proteome</keyword>
<dbReference type="STRING" id="1395513.P343_18275"/>
<evidence type="ECO:0000313" key="2">
    <source>
        <dbReference type="Proteomes" id="UP000018296"/>
    </source>
</evidence>
<comment type="caution">
    <text evidence="1">The sequence shown here is derived from an EMBL/GenBank/DDBJ whole genome shotgun (WGS) entry which is preliminary data.</text>
</comment>
<name>V6IUZ2_9BACL</name>
<dbReference type="AlphaFoldDB" id="V6IUZ2"/>
<dbReference type="RefSeq" id="WP_023511815.1">
    <property type="nucleotide sequence ID" value="NZ_AWTC01000030.1"/>
</dbReference>